<dbReference type="Gene3D" id="2.40.50.100">
    <property type="match status" value="1"/>
</dbReference>
<accession>A0A972FIU8</accession>
<dbReference type="GO" id="GO:1990281">
    <property type="term" value="C:efflux pump complex"/>
    <property type="evidence" value="ECO:0007669"/>
    <property type="project" value="TreeGrafter"/>
</dbReference>
<gene>
    <name evidence="4" type="ORF">GPA21_08975</name>
</gene>
<comment type="similarity">
    <text evidence="1">Belongs to the membrane fusion protein (MFP) (TC 8.A.1) family.</text>
</comment>
<dbReference type="InterPro" id="IPR058625">
    <property type="entry name" value="MdtA-like_BSH"/>
</dbReference>
<protein>
    <submittedName>
        <fullName evidence="4">Efflux RND transporter periplasmic adaptor subunit</fullName>
    </submittedName>
</protein>
<dbReference type="Gene3D" id="1.10.287.470">
    <property type="entry name" value="Helix hairpin bin"/>
    <property type="match status" value="1"/>
</dbReference>
<evidence type="ECO:0000313" key="5">
    <source>
        <dbReference type="Proteomes" id="UP000599523"/>
    </source>
</evidence>
<feature type="coiled-coil region" evidence="2">
    <location>
        <begin position="177"/>
        <end position="204"/>
    </location>
</feature>
<dbReference type="NCBIfam" id="TIGR01730">
    <property type="entry name" value="RND_mfp"/>
    <property type="match status" value="1"/>
</dbReference>
<evidence type="ECO:0000256" key="2">
    <source>
        <dbReference type="SAM" id="Coils"/>
    </source>
</evidence>
<dbReference type="PANTHER" id="PTHR30469:SF15">
    <property type="entry name" value="HLYD FAMILY OF SECRETION PROTEINS"/>
    <property type="match status" value="1"/>
</dbReference>
<dbReference type="InterPro" id="IPR006143">
    <property type="entry name" value="RND_pump_MFP"/>
</dbReference>
<reference evidence="4" key="1">
    <citation type="submission" date="2019-12" db="EMBL/GenBank/DDBJ databases">
        <title>Comparative genomics gives insights into the taxonomy of the Azoarcus-Aromatoleum group and reveals separate origins of nif in the plant-associated Azoarcus and non-plant-associated Aromatoleum sub-groups.</title>
        <authorList>
            <person name="Lafos M."/>
            <person name="Maluk M."/>
            <person name="Batista M."/>
            <person name="Junghare M."/>
            <person name="Carmona M."/>
            <person name="Faoro H."/>
            <person name="Cruz L.M."/>
            <person name="Battistoni F."/>
            <person name="De Souza E."/>
            <person name="Pedrosa F."/>
            <person name="Chen W.-M."/>
            <person name="Poole P.S."/>
            <person name="Dixon R.A."/>
            <person name="James E.K."/>
        </authorList>
    </citation>
    <scope>NUCLEOTIDE SEQUENCE</scope>
    <source>
        <strain evidence="4">NSC3</strain>
    </source>
</reference>
<organism evidence="4 5">
    <name type="scientific">Azoarcus taiwanensis</name>
    <dbReference type="NCBI Taxonomy" id="666964"/>
    <lineage>
        <taxon>Bacteria</taxon>
        <taxon>Pseudomonadati</taxon>
        <taxon>Pseudomonadota</taxon>
        <taxon>Betaproteobacteria</taxon>
        <taxon>Rhodocyclales</taxon>
        <taxon>Zoogloeaceae</taxon>
        <taxon>Azoarcus</taxon>
    </lineage>
</organism>
<feature type="domain" description="Multidrug resistance protein MdtA-like barrel-sandwich hybrid" evidence="3">
    <location>
        <begin position="68"/>
        <end position="227"/>
    </location>
</feature>
<keyword evidence="2" id="KW-0175">Coiled coil</keyword>
<keyword evidence="5" id="KW-1185">Reference proteome</keyword>
<dbReference type="Proteomes" id="UP000599523">
    <property type="component" value="Unassembled WGS sequence"/>
</dbReference>
<dbReference type="EMBL" id="WTVM01000043">
    <property type="protein sequence ID" value="NMG03106.1"/>
    <property type="molecule type" value="Genomic_DNA"/>
</dbReference>
<evidence type="ECO:0000313" key="4">
    <source>
        <dbReference type="EMBL" id="NMG03106.1"/>
    </source>
</evidence>
<dbReference type="SUPFAM" id="SSF111369">
    <property type="entry name" value="HlyD-like secretion proteins"/>
    <property type="match status" value="1"/>
</dbReference>
<comment type="caution">
    <text evidence="4">The sequence shown here is derived from an EMBL/GenBank/DDBJ whole genome shotgun (WGS) entry which is preliminary data.</text>
</comment>
<dbReference type="Pfam" id="PF25917">
    <property type="entry name" value="BSH_RND"/>
    <property type="match status" value="1"/>
</dbReference>
<dbReference type="GO" id="GO:0015562">
    <property type="term" value="F:efflux transmembrane transporter activity"/>
    <property type="evidence" value="ECO:0007669"/>
    <property type="project" value="TreeGrafter"/>
</dbReference>
<dbReference type="Gene3D" id="2.40.30.170">
    <property type="match status" value="1"/>
</dbReference>
<dbReference type="AlphaFoldDB" id="A0A972FIU8"/>
<dbReference type="RefSeq" id="WP_168987864.1">
    <property type="nucleotide sequence ID" value="NZ_CAWPHM010000268.1"/>
</dbReference>
<proteinExistence type="inferred from homology"/>
<sequence>MRRLLALVIIAVAVGGFMWLKSSRPPPPQVEVRERVWRVAAETVESATQSPVLTLYGRTEAPDRVRAAAPVSGRVLELAVRDGERVEAGRVLARMDPRDFEPRLFQARADVEREQARARHDRNALEQERALLALAEAKLARFGALATARLGAETAADQAREEVARARLAVSQRELAIAEQPARLAQLESRLAEAERDAERAEVVAPYDARIARVEVAAGDQVQAGQTLLSFHAADALYLRAKLPAIYAAELAQALDAGKVLSAEVEFGASRMAARLVRIGGEADARGVDVLLQLDGAEGVPVGAFVNAIFERPAVTDVFSLPMSALHGGDRIYRIDDENRLRALIVERVGEHRVAGVPRMLVQATGLASGDRVMSTHLPNAIDGLAVEIVAGGTSVR</sequence>
<name>A0A972FIU8_9RHOO</name>
<dbReference type="PANTHER" id="PTHR30469">
    <property type="entry name" value="MULTIDRUG RESISTANCE PROTEIN MDTA"/>
    <property type="match status" value="1"/>
</dbReference>
<evidence type="ECO:0000256" key="1">
    <source>
        <dbReference type="ARBA" id="ARBA00009477"/>
    </source>
</evidence>
<evidence type="ECO:0000259" key="3">
    <source>
        <dbReference type="Pfam" id="PF25917"/>
    </source>
</evidence>